<organism evidence="1 2">
    <name type="scientific">Dermacentor silvarum</name>
    <name type="common">Tick</name>
    <dbReference type="NCBI Taxonomy" id="543639"/>
    <lineage>
        <taxon>Eukaryota</taxon>
        <taxon>Metazoa</taxon>
        <taxon>Ecdysozoa</taxon>
        <taxon>Arthropoda</taxon>
        <taxon>Chelicerata</taxon>
        <taxon>Arachnida</taxon>
        <taxon>Acari</taxon>
        <taxon>Parasitiformes</taxon>
        <taxon>Ixodida</taxon>
        <taxon>Ixodoidea</taxon>
        <taxon>Ixodidae</taxon>
        <taxon>Rhipicephalinae</taxon>
        <taxon>Dermacentor</taxon>
    </lineage>
</organism>
<keyword evidence="2" id="KW-1185">Reference proteome</keyword>
<evidence type="ECO:0000313" key="1">
    <source>
        <dbReference type="EMBL" id="KAH7979899.1"/>
    </source>
</evidence>
<sequence length="319" mass="34721">MKCIGTRGRVGTGWVLAVTVAGKIPSQIGNDVFVSELSSGRNLVVDATQVDFVRVQTSAGVQTDSCEVSLPPATPERSDDVYAWLRVLRAQASSTPVQRALFVDVDESEEMELDCSYRPLAALLDTTSTSNCPDVVDMLLPTTTSDASEPATALTSTSNGQAEPAAEPCSERKFIVFESCLQQLLSPTCTVCHMPWYNWPRSLSRDGGHPSHFGNKVLADFLYQEPCTLSLLLERSRIQQCHKKILGTFMEQLDSAGLQAQHRPEPFKGLALHLLTVYASAAREARLGVPGTACLPPFSMKQVYQTGGQPREGLLIQFS</sequence>
<dbReference type="Proteomes" id="UP000821865">
    <property type="component" value="Chromosome 1"/>
</dbReference>
<gene>
    <name evidence="1" type="ORF">HPB49_011855</name>
</gene>
<comment type="caution">
    <text evidence="1">The sequence shown here is derived from an EMBL/GenBank/DDBJ whole genome shotgun (WGS) entry which is preliminary data.</text>
</comment>
<evidence type="ECO:0000313" key="2">
    <source>
        <dbReference type="Proteomes" id="UP000821865"/>
    </source>
</evidence>
<accession>A0ACB8DZY4</accession>
<name>A0ACB8DZY4_DERSI</name>
<protein>
    <submittedName>
        <fullName evidence="1">Uncharacterized protein</fullName>
    </submittedName>
</protein>
<reference evidence="1" key="1">
    <citation type="submission" date="2020-05" db="EMBL/GenBank/DDBJ databases">
        <title>Large-scale comparative analyses of tick genomes elucidate their genetic diversity and vector capacities.</title>
        <authorList>
            <person name="Jia N."/>
            <person name="Wang J."/>
            <person name="Shi W."/>
            <person name="Du L."/>
            <person name="Sun Y."/>
            <person name="Zhan W."/>
            <person name="Jiang J."/>
            <person name="Wang Q."/>
            <person name="Zhang B."/>
            <person name="Ji P."/>
            <person name="Sakyi L.B."/>
            <person name="Cui X."/>
            <person name="Yuan T."/>
            <person name="Jiang B."/>
            <person name="Yang W."/>
            <person name="Lam T.T.-Y."/>
            <person name="Chang Q."/>
            <person name="Ding S."/>
            <person name="Wang X."/>
            <person name="Zhu J."/>
            <person name="Ruan X."/>
            <person name="Zhao L."/>
            <person name="Wei J."/>
            <person name="Que T."/>
            <person name="Du C."/>
            <person name="Cheng J."/>
            <person name="Dai P."/>
            <person name="Han X."/>
            <person name="Huang E."/>
            <person name="Gao Y."/>
            <person name="Liu J."/>
            <person name="Shao H."/>
            <person name="Ye R."/>
            <person name="Li L."/>
            <person name="Wei W."/>
            <person name="Wang X."/>
            <person name="Wang C."/>
            <person name="Yang T."/>
            <person name="Huo Q."/>
            <person name="Li W."/>
            <person name="Guo W."/>
            <person name="Chen H."/>
            <person name="Zhou L."/>
            <person name="Ni X."/>
            <person name="Tian J."/>
            <person name="Zhou Y."/>
            <person name="Sheng Y."/>
            <person name="Liu T."/>
            <person name="Pan Y."/>
            <person name="Xia L."/>
            <person name="Li J."/>
            <person name="Zhao F."/>
            <person name="Cao W."/>
        </authorList>
    </citation>
    <scope>NUCLEOTIDE SEQUENCE</scope>
    <source>
        <strain evidence="1">Dsil-2018</strain>
    </source>
</reference>
<dbReference type="EMBL" id="CM023470">
    <property type="protein sequence ID" value="KAH7979899.1"/>
    <property type="molecule type" value="Genomic_DNA"/>
</dbReference>
<proteinExistence type="predicted"/>